<dbReference type="AlphaFoldDB" id="A0A8C5HHE4"/>
<gene>
    <name evidence="13" type="primary">mos</name>
</gene>
<organism evidence="13 14">
    <name type="scientific">Gouania willdenowi</name>
    <name type="common">Blunt-snouted clingfish</name>
    <name type="synonym">Lepadogaster willdenowi</name>
    <dbReference type="NCBI Taxonomy" id="441366"/>
    <lineage>
        <taxon>Eukaryota</taxon>
        <taxon>Metazoa</taxon>
        <taxon>Chordata</taxon>
        <taxon>Craniata</taxon>
        <taxon>Vertebrata</taxon>
        <taxon>Euteleostomi</taxon>
        <taxon>Actinopterygii</taxon>
        <taxon>Neopterygii</taxon>
        <taxon>Teleostei</taxon>
        <taxon>Neoteleostei</taxon>
        <taxon>Acanthomorphata</taxon>
        <taxon>Ovalentaria</taxon>
        <taxon>Blenniimorphae</taxon>
        <taxon>Blenniiformes</taxon>
        <taxon>Gobiesocoidei</taxon>
        <taxon>Gobiesocidae</taxon>
        <taxon>Gobiesocinae</taxon>
        <taxon>Gouania</taxon>
    </lineage>
</organism>
<reference evidence="13" key="3">
    <citation type="submission" date="2025-09" db="UniProtKB">
        <authorList>
            <consortium name="Ensembl"/>
        </authorList>
    </citation>
    <scope>IDENTIFICATION</scope>
</reference>
<evidence type="ECO:0000256" key="2">
    <source>
        <dbReference type="ARBA" id="ARBA00022527"/>
    </source>
</evidence>
<feature type="domain" description="Protein kinase" evidence="12">
    <location>
        <begin position="63"/>
        <end position="333"/>
    </location>
</feature>
<evidence type="ECO:0000256" key="3">
    <source>
        <dbReference type="ARBA" id="ARBA00022679"/>
    </source>
</evidence>
<evidence type="ECO:0000313" key="14">
    <source>
        <dbReference type="Proteomes" id="UP000694680"/>
    </source>
</evidence>
<dbReference type="InterPro" id="IPR008271">
    <property type="entry name" value="Ser/Thr_kinase_AS"/>
</dbReference>
<dbReference type="InterPro" id="IPR051681">
    <property type="entry name" value="Ser/Thr_Kinases-Pseudokinases"/>
</dbReference>
<dbReference type="EC" id="2.7.11.1" evidence="1"/>
<dbReference type="SUPFAM" id="SSF56112">
    <property type="entry name" value="Protein kinase-like (PK-like)"/>
    <property type="match status" value="1"/>
</dbReference>
<dbReference type="SMART" id="SM00220">
    <property type="entry name" value="S_TKc"/>
    <property type="match status" value="1"/>
</dbReference>
<proteinExistence type="inferred from homology"/>
<dbReference type="PANTHER" id="PTHR44329:SF285">
    <property type="entry name" value="V-MOS MOLONEY MURINE SARCOMA VIRAL ONCO HOMOLOG"/>
    <property type="match status" value="1"/>
</dbReference>
<name>A0A8C5HHE4_GOUWI</name>
<dbReference type="InterPro" id="IPR017441">
    <property type="entry name" value="Protein_kinase_ATP_BS"/>
</dbReference>
<dbReference type="Gene3D" id="1.10.510.10">
    <property type="entry name" value="Transferase(Phosphotransferase) domain 1"/>
    <property type="match status" value="1"/>
</dbReference>
<evidence type="ECO:0000256" key="6">
    <source>
        <dbReference type="ARBA" id="ARBA00022840"/>
    </source>
</evidence>
<evidence type="ECO:0000256" key="11">
    <source>
        <dbReference type="SAM" id="MobiDB-lite"/>
    </source>
</evidence>
<dbReference type="GO" id="GO:0004674">
    <property type="term" value="F:protein serine/threonine kinase activity"/>
    <property type="evidence" value="ECO:0007669"/>
    <property type="project" value="UniProtKB-KW"/>
</dbReference>
<dbReference type="InterPro" id="IPR011009">
    <property type="entry name" value="Kinase-like_dom_sf"/>
</dbReference>
<feature type="region of interest" description="Disordered" evidence="11">
    <location>
        <begin position="337"/>
        <end position="370"/>
    </location>
</feature>
<accession>A0A8C5HHE4</accession>
<evidence type="ECO:0000256" key="8">
    <source>
        <dbReference type="ARBA" id="ARBA00048679"/>
    </source>
</evidence>
<evidence type="ECO:0000313" key="13">
    <source>
        <dbReference type="Ensembl" id="ENSGWIP00000043991.1"/>
    </source>
</evidence>
<dbReference type="GO" id="GO:0005524">
    <property type="term" value="F:ATP binding"/>
    <property type="evidence" value="ECO:0007669"/>
    <property type="project" value="UniProtKB-UniRule"/>
</dbReference>
<evidence type="ECO:0000256" key="4">
    <source>
        <dbReference type="ARBA" id="ARBA00022741"/>
    </source>
</evidence>
<comment type="similarity">
    <text evidence="10">Belongs to the protein kinase superfamily.</text>
</comment>
<protein>
    <recommendedName>
        <fullName evidence="1">non-specific serine/threonine protein kinase</fullName>
        <ecNumber evidence="1">2.7.11.1</ecNumber>
    </recommendedName>
</protein>
<comment type="catalytic activity">
    <reaction evidence="7">
        <text>L-threonyl-[protein] + ATP = O-phospho-L-threonyl-[protein] + ADP + H(+)</text>
        <dbReference type="Rhea" id="RHEA:46608"/>
        <dbReference type="Rhea" id="RHEA-COMP:11060"/>
        <dbReference type="Rhea" id="RHEA-COMP:11605"/>
        <dbReference type="ChEBI" id="CHEBI:15378"/>
        <dbReference type="ChEBI" id="CHEBI:30013"/>
        <dbReference type="ChEBI" id="CHEBI:30616"/>
        <dbReference type="ChEBI" id="CHEBI:61977"/>
        <dbReference type="ChEBI" id="CHEBI:456216"/>
        <dbReference type="EC" id="2.7.11.1"/>
    </reaction>
</comment>
<evidence type="ECO:0000256" key="7">
    <source>
        <dbReference type="ARBA" id="ARBA00047899"/>
    </source>
</evidence>
<keyword evidence="2 10" id="KW-0723">Serine/threonine-protein kinase</keyword>
<dbReference type="CDD" id="cd13979">
    <property type="entry name" value="STKc_Mos"/>
    <property type="match status" value="1"/>
</dbReference>
<dbReference type="Pfam" id="PF00069">
    <property type="entry name" value="Pkinase"/>
    <property type="match status" value="1"/>
</dbReference>
<keyword evidence="5" id="KW-0418">Kinase</keyword>
<sequence length="370" mass="40448">MPSPVPLSRVLPVDPSRFSPGCGSCSSPLVTQSTGSWLQVPVQRQPGPASRRPWSSVIYWKQLRSVVPVGSGGFGSVYRAEYLGRTVALKKVKKVTKNRLASWQSFWAELNAAHLRHPNIVRVIAATTCVPVAHGEESSLGAVLMDFVGERSLHHVVYGGWETLREARRLRFSAHMARGLAFLHAHRIVHLDLKPANVLVSAEDVCKLADFGSSLKLGGDEERTLGLGHVGGTYTHRAPELLRGLSVSPKADVYSLGITLWQLTTRDPPYSGDRQHVLYAVVAHELRPALDQHPDFRSERGVQWSRLLRRCWTGEARDRPGVTEVLEVVEQLMESVDEDGLEPGSGAPCGPLEHGPRPGSVSGASCGPQR</sequence>
<dbReference type="CTD" id="4342"/>
<evidence type="ECO:0000256" key="5">
    <source>
        <dbReference type="ARBA" id="ARBA00022777"/>
    </source>
</evidence>
<dbReference type="PROSITE" id="PS00108">
    <property type="entry name" value="PROTEIN_KINASE_ST"/>
    <property type="match status" value="1"/>
</dbReference>
<dbReference type="GeneID" id="114454301"/>
<dbReference type="PANTHER" id="PTHR44329">
    <property type="entry name" value="SERINE/THREONINE-PROTEIN KINASE TNNI3K-RELATED"/>
    <property type="match status" value="1"/>
</dbReference>
<evidence type="ECO:0000259" key="12">
    <source>
        <dbReference type="PROSITE" id="PS50011"/>
    </source>
</evidence>
<reference evidence="13" key="1">
    <citation type="submission" date="2020-06" db="EMBL/GenBank/DDBJ databases">
        <authorList>
            <consortium name="Wellcome Sanger Institute Data Sharing"/>
        </authorList>
    </citation>
    <scope>NUCLEOTIDE SEQUENCE [LARGE SCALE GENOMIC DNA]</scope>
</reference>
<dbReference type="Ensembl" id="ENSGWIT00000047697.1">
    <property type="protein sequence ID" value="ENSGWIP00000043991.1"/>
    <property type="gene ID" value="ENSGWIG00000021917.1"/>
</dbReference>
<dbReference type="PROSITE" id="PS50011">
    <property type="entry name" value="PROTEIN_KINASE_DOM"/>
    <property type="match status" value="1"/>
</dbReference>
<dbReference type="Proteomes" id="UP000694680">
    <property type="component" value="Chromosome 20"/>
</dbReference>
<feature type="binding site" evidence="9">
    <location>
        <position position="90"/>
    </location>
    <ligand>
        <name>ATP</name>
        <dbReference type="ChEBI" id="CHEBI:30616"/>
    </ligand>
</feature>
<evidence type="ECO:0000256" key="9">
    <source>
        <dbReference type="PROSITE-ProRule" id="PRU10141"/>
    </source>
</evidence>
<dbReference type="FunFam" id="3.30.200.20:FF:000316">
    <property type="entry name" value="Proto-oncogene serine/threonine-protein kinase mos"/>
    <property type="match status" value="1"/>
</dbReference>
<comment type="catalytic activity">
    <reaction evidence="8">
        <text>L-seryl-[protein] + ATP = O-phospho-L-seryl-[protein] + ADP + H(+)</text>
        <dbReference type="Rhea" id="RHEA:17989"/>
        <dbReference type="Rhea" id="RHEA-COMP:9863"/>
        <dbReference type="Rhea" id="RHEA-COMP:11604"/>
        <dbReference type="ChEBI" id="CHEBI:15378"/>
        <dbReference type="ChEBI" id="CHEBI:29999"/>
        <dbReference type="ChEBI" id="CHEBI:30616"/>
        <dbReference type="ChEBI" id="CHEBI:83421"/>
        <dbReference type="ChEBI" id="CHEBI:456216"/>
        <dbReference type="EC" id="2.7.11.1"/>
    </reaction>
</comment>
<keyword evidence="4 9" id="KW-0547">Nucleotide-binding</keyword>
<dbReference type="PROSITE" id="PS00107">
    <property type="entry name" value="PROTEIN_KINASE_ATP"/>
    <property type="match status" value="1"/>
</dbReference>
<keyword evidence="6 9" id="KW-0067">ATP-binding</keyword>
<dbReference type="OrthoDB" id="4062651at2759"/>
<dbReference type="InterPro" id="IPR000719">
    <property type="entry name" value="Prot_kinase_dom"/>
</dbReference>
<dbReference type="RefSeq" id="XP_028290461.1">
    <property type="nucleotide sequence ID" value="XM_028434660.1"/>
</dbReference>
<keyword evidence="14" id="KW-1185">Reference proteome</keyword>
<evidence type="ECO:0000256" key="10">
    <source>
        <dbReference type="RuleBase" id="RU000304"/>
    </source>
</evidence>
<evidence type="ECO:0000256" key="1">
    <source>
        <dbReference type="ARBA" id="ARBA00012513"/>
    </source>
</evidence>
<keyword evidence="3" id="KW-0808">Transferase</keyword>
<reference evidence="13" key="2">
    <citation type="submission" date="2025-08" db="UniProtKB">
        <authorList>
            <consortium name="Ensembl"/>
        </authorList>
    </citation>
    <scope>IDENTIFICATION</scope>
</reference>